<keyword evidence="1" id="KW-0677">Repeat</keyword>
<name>A0A7E4UWD8_PANRE</name>
<dbReference type="InterPro" id="IPR002048">
    <property type="entry name" value="EF_hand_dom"/>
</dbReference>
<dbReference type="PANTHER" id="PTHR23048">
    <property type="entry name" value="MYOSIN LIGHT CHAIN 1, 3"/>
    <property type="match status" value="1"/>
</dbReference>
<dbReference type="AlphaFoldDB" id="A0A7E4UWD8"/>
<proteinExistence type="predicted"/>
<evidence type="ECO:0000259" key="2">
    <source>
        <dbReference type="PROSITE" id="PS50222"/>
    </source>
</evidence>
<feature type="domain" description="EF-hand" evidence="2">
    <location>
        <begin position="4"/>
        <end position="39"/>
    </location>
</feature>
<evidence type="ECO:0000313" key="3">
    <source>
        <dbReference type="Proteomes" id="UP000492821"/>
    </source>
</evidence>
<reference evidence="3" key="1">
    <citation type="journal article" date="2013" name="Genetics">
        <title>The draft genome and transcriptome of Panagrellus redivivus are shaped by the harsh demands of a free-living lifestyle.</title>
        <authorList>
            <person name="Srinivasan J."/>
            <person name="Dillman A.R."/>
            <person name="Macchietto M.G."/>
            <person name="Heikkinen L."/>
            <person name="Lakso M."/>
            <person name="Fracchia K.M."/>
            <person name="Antoshechkin I."/>
            <person name="Mortazavi A."/>
            <person name="Wong G."/>
            <person name="Sternberg P.W."/>
        </authorList>
    </citation>
    <scope>NUCLEOTIDE SEQUENCE [LARGE SCALE GENOMIC DNA]</scope>
    <source>
        <strain evidence="3">MT8872</strain>
    </source>
</reference>
<dbReference type="PROSITE" id="PS50222">
    <property type="entry name" value="EF_HAND_2"/>
    <property type="match status" value="1"/>
</dbReference>
<accession>A0A7E4UWD8</accession>
<dbReference type="InterPro" id="IPR050230">
    <property type="entry name" value="CALM/Myosin/TropC-like"/>
</dbReference>
<dbReference type="GO" id="GO:0016460">
    <property type="term" value="C:myosin II complex"/>
    <property type="evidence" value="ECO:0007669"/>
    <property type="project" value="TreeGrafter"/>
</dbReference>
<dbReference type="Gene3D" id="1.10.238.10">
    <property type="entry name" value="EF-hand"/>
    <property type="match status" value="2"/>
</dbReference>
<dbReference type="PANTHER" id="PTHR23048:SF13">
    <property type="entry name" value="EF-HAND DOMAIN-CONTAINING PROTEIN"/>
    <property type="match status" value="1"/>
</dbReference>
<sequence>MTMASRDEIAEVLSFYDKVGDGKVEIEQIGTCLRTLGIAPFEYELAKAIKPFEKGTRVSVEEILPVYNELRKKSKQMSTDEMVSLLTNFDGQGHGTIHIMDLRYILINGAEKLSEKEADSLLVGEADKDGRVNIGEFTRKILG</sequence>
<dbReference type="SUPFAM" id="SSF47473">
    <property type="entry name" value="EF-hand"/>
    <property type="match status" value="1"/>
</dbReference>
<dbReference type="Proteomes" id="UP000492821">
    <property type="component" value="Unassembled WGS sequence"/>
</dbReference>
<evidence type="ECO:0000256" key="1">
    <source>
        <dbReference type="ARBA" id="ARBA00022737"/>
    </source>
</evidence>
<dbReference type="InterPro" id="IPR011992">
    <property type="entry name" value="EF-hand-dom_pair"/>
</dbReference>
<reference evidence="4" key="2">
    <citation type="submission" date="2020-10" db="UniProtKB">
        <authorList>
            <consortium name="WormBaseParasite"/>
        </authorList>
    </citation>
    <scope>IDENTIFICATION</scope>
</reference>
<dbReference type="FunFam" id="1.10.238.10:FF:000003">
    <property type="entry name" value="Calmodulin A"/>
    <property type="match status" value="1"/>
</dbReference>
<protein>
    <submittedName>
        <fullName evidence="4">EF-hand domain-containing protein</fullName>
    </submittedName>
</protein>
<dbReference type="GO" id="GO:0005509">
    <property type="term" value="F:calcium ion binding"/>
    <property type="evidence" value="ECO:0007669"/>
    <property type="project" value="InterPro"/>
</dbReference>
<keyword evidence="3" id="KW-1185">Reference proteome</keyword>
<evidence type="ECO:0000313" key="4">
    <source>
        <dbReference type="WBParaSite" id="Pan_g1361.t1"/>
    </source>
</evidence>
<organism evidence="3 4">
    <name type="scientific">Panagrellus redivivus</name>
    <name type="common">Microworm</name>
    <dbReference type="NCBI Taxonomy" id="6233"/>
    <lineage>
        <taxon>Eukaryota</taxon>
        <taxon>Metazoa</taxon>
        <taxon>Ecdysozoa</taxon>
        <taxon>Nematoda</taxon>
        <taxon>Chromadorea</taxon>
        <taxon>Rhabditida</taxon>
        <taxon>Tylenchina</taxon>
        <taxon>Panagrolaimomorpha</taxon>
        <taxon>Panagrolaimoidea</taxon>
        <taxon>Panagrolaimidae</taxon>
        <taxon>Panagrellus</taxon>
    </lineage>
</organism>
<dbReference type="WBParaSite" id="Pan_g1361.t1">
    <property type="protein sequence ID" value="Pan_g1361.t1"/>
    <property type="gene ID" value="Pan_g1361"/>
</dbReference>